<evidence type="ECO:0000313" key="2">
    <source>
        <dbReference type="Proteomes" id="UP001501588"/>
    </source>
</evidence>
<keyword evidence="2" id="KW-1185">Reference proteome</keyword>
<accession>A0ABN1GCE1</accession>
<name>A0ABN1GCE1_9PROT</name>
<sequence length="42" mass="4613">MAFDRLLLSLGEIGDAAFHLVEKEMDLLELAAAPRQRWGGAT</sequence>
<dbReference type="Proteomes" id="UP001501588">
    <property type="component" value="Unassembled WGS sequence"/>
</dbReference>
<dbReference type="EMBL" id="BAAAFZ010000125">
    <property type="protein sequence ID" value="GAA0608466.1"/>
    <property type="molecule type" value="Genomic_DNA"/>
</dbReference>
<evidence type="ECO:0000313" key="1">
    <source>
        <dbReference type="EMBL" id="GAA0608466.1"/>
    </source>
</evidence>
<gene>
    <name evidence="1" type="ORF">GCM10009416_51580</name>
</gene>
<dbReference type="RefSeq" id="WP_343898351.1">
    <property type="nucleotide sequence ID" value="NZ_BAAAFZ010000125.1"/>
</dbReference>
<proteinExistence type="predicted"/>
<protein>
    <submittedName>
        <fullName evidence="1">Uncharacterized protein</fullName>
    </submittedName>
</protein>
<organism evidence="1 2">
    <name type="scientific">Craurococcus roseus</name>
    <dbReference type="NCBI Taxonomy" id="77585"/>
    <lineage>
        <taxon>Bacteria</taxon>
        <taxon>Pseudomonadati</taxon>
        <taxon>Pseudomonadota</taxon>
        <taxon>Alphaproteobacteria</taxon>
        <taxon>Acetobacterales</taxon>
        <taxon>Acetobacteraceae</taxon>
        <taxon>Craurococcus</taxon>
    </lineage>
</organism>
<reference evidence="1 2" key="1">
    <citation type="journal article" date="2019" name="Int. J. Syst. Evol. Microbiol.">
        <title>The Global Catalogue of Microorganisms (GCM) 10K type strain sequencing project: providing services to taxonomists for standard genome sequencing and annotation.</title>
        <authorList>
            <consortium name="The Broad Institute Genomics Platform"/>
            <consortium name="The Broad Institute Genome Sequencing Center for Infectious Disease"/>
            <person name="Wu L."/>
            <person name="Ma J."/>
        </authorList>
    </citation>
    <scope>NUCLEOTIDE SEQUENCE [LARGE SCALE GENOMIC DNA]</scope>
    <source>
        <strain evidence="1 2">JCM 9933</strain>
    </source>
</reference>
<comment type="caution">
    <text evidence="1">The sequence shown here is derived from an EMBL/GenBank/DDBJ whole genome shotgun (WGS) entry which is preliminary data.</text>
</comment>